<dbReference type="CDD" id="cd03259">
    <property type="entry name" value="ABC_Carb_Solutes_like"/>
    <property type="match status" value="1"/>
</dbReference>
<keyword evidence="2" id="KW-1003">Cell membrane</keyword>
<dbReference type="AlphaFoldDB" id="A0AAU7DT46"/>
<dbReference type="GO" id="GO:0016020">
    <property type="term" value="C:membrane"/>
    <property type="evidence" value="ECO:0007669"/>
    <property type="project" value="InterPro"/>
</dbReference>
<keyword evidence="1" id="KW-0813">Transport</keyword>
<organism evidence="12">
    <name type="scientific">Jonesiaceae bacterium BS-20</name>
    <dbReference type="NCBI Taxonomy" id="3120821"/>
    <lineage>
        <taxon>Bacteria</taxon>
        <taxon>Bacillati</taxon>
        <taxon>Actinomycetota</taxon>
        <taxon>Actinomycetes</taxon>
        <taxon>Micrococcales</taxon>
        <taxon>Jonesiaceae</taxon>
    </lineage>
</organism>
<keyword evidence="7" id="KW-0406">Ion transport</keyword>
<dbReference type="InterPro" id="IPR027417">
    <property type="entry name" value="P-loop_NTPase"/>
</dbReference>
<reference evidence="12" key="1">
    <citation type="submission" date="2024-02" db="EMBL/GenBank/DDBJ databases">
        <title>Tomenella chthoni gen. nov. sp. nov., a member of the family Jonesiaceae isolated from bat guano.</title>
        <authorList>
            <person name="Miller S.L."/>
            <person name="King J."/>
            <person name="Sankaranarayanan K."/>
            <person name="Lawson P.A."/>
        </authorList>
    </citation>
    <scope>NUCLEOTIDE SEQUENCE</scope>
    <source>
        <strain evidence="12">BS-20</strain>
    </source>
</reference>
<evidence type="ECO:0000256" key="4">
    <source>
        <dbReference type="ARBA" id="ARBA00022741"/>
    </source>
</evidence>
<dbReference type="FunFam" id="3.40.50.300:FF:000425">
    <property type="entry name" value="Probable ABC transporter, ATP-binding subunit"/>
    <property type="match status" value="1"/>
</dbReference>
<evidence type="ECO:0000256" key="3">
    <source>
        <dbReference type="ARBA" id="ARBA00022496"/>
    </source>
</evidence>
<gene>
    <name evidence="12" type="ORF">V5R04_12160</name>
</gene>
<keyword evidence="6" id="KW-0408">Iron</keyword>
<accession>A0AAU7DT46</accession>
<evidence type="ECO:0000256" key="2">
    <source>
        <dbReference type="ARBA" id="ARBA00022475"/>
    </source>
</evidence>
<proteinExistence type="predicted"/>
<evidence type="ECO:0000256" key="9">
    <source>
        <dbReference type="ARBA" id="ARBA00066388"/>
    </source>
</evidence>
<protein>
    <recommendedName>
        <fullName evidence="9">ABC-type quaternary amine transporter</fullName>
        <ecNumber evidence="9">7.6.2.9</ecNumber>
    </recommendedName>
</protein>
<dbReference type="InterPro" id="IPR050093">
    <property type="entry name" value="ABC_SmlMolc_Importer"/>
</dbReference>
<dbReference type="PANTHER" id="PTHR42781">
    <property type="entry name" value="SPERMIDINE/PUTRESCINE IMPORT ATP-BINDING PROTEIN POTA"/>
    <property type="match status" value="1"/>
</dbReference>
<dbReference type="Pfam" id="PF00005">
    <property type="entry name" value="ABC_tran"/>
    <property type="match status" value="1"/>
</dbReference>
<dbReference type="EC" id="7.6.2.9" evidence="9"/>
<evidence type="ECO:0000256" key="5">
    <source>
        <dbReference type="ARBA" id="ARBA00022840"/>
    </source>
</evidence>
<dbReference type="InterPro" id="IPR015853">
    <property type="entry name" value="ABC_transpr_FbpC"/>
</dbReference>
<dbReference type="GO" id="GO:0005524">
    <property type="term" value="F:ATP binding"/>
    <property type="evidence" value="ECO:0007669"/>
    <property type="project" value="UniProtKB-KW"/>
</dbReference>
<dbReference type="PANTHER" id="PTHR42781:SF4">
    <property type="entry name" value="SPERMIDINE_PUTRESCINE IMPORT ATP-BINDING PROTEIN POTA"/>
    <property type="match status" value="1"/>
</dbReference>
<dbReference type="EMBL" id="CP146203">
    <property type="protein sequence ID" value="XBH20963.1"/>
    <property type="molecule type" value="Genomic_DNA"/>
</dbReference>
<evidence type="ECO:0000256" key="6">
    <source>
        <dbReference type="ARBA" id="ARBA00023004"/>
    </source>
</evidence>
<evidence type="ECO:0000259" key="11">
    <source>
        <dbReference type="PROSITE" id="PS50893"/>
    </source>
</evidence>
<keyword evidence="4" id="KW-0547">Nucleotide-binding</keyword>
<evidence type="ECO:0000256" key="10">
    <source>
        <dbReference type="SAM" id="MobiDB-lite"/>
    </source>
</evidence>
<evidence type="ECO:0000256" key="1">
    <source>
        <dbReference type="ARBA" id="ARBA00022448"/>
    </source>
</evidence>
<keyword evidence="8" id="KW-0472">Membrane</keyword>
<dbReference type="Gene3D" id="3.40.50.300">
    <property type="entry name" value="P-loop containing nucleotide triphosphate hydrolases"/>
    <property type="match status" value="1"/>
</dbReference>
<evidence type="ECO:0000256" key="8">
    <source>
        <dbReference type="ARBA" id="ARBA00023136"/>
    </source>
</evidence>
<dbReference type="InterPro" id="IPR003593">
    <property type="entry name" value="AAA+_ATPase"/>
</dbReference>
<dbReference type="InterPro" id="IPR003439">
    <property type="entry name" value="ABC_transporter-like_ATP-bd"/>
</dbReference>
<keyword evidence="5 12" id="KW-0067">ATP-binding</keyword>
<feature type="compositionally biased region" description="Low complexity" evidence="10">
    <location>
        <begin position="276"/>
        <end position="302"/>
    </location>
</feature>
<name>A0AAU7DT46_9MICO</name>
<dbReference type="GO" id="GO:0015418">
    <property type="term" value="F:ABC-type quaternary ammonium compound transporting activity"/>
    <property type="evidence" value="ECO:0007669"/>
    <property type="project" value="UniProtKB-EC"/>
</dbReference>
<evidence type="ECO:0000313" key="12">
    <source>
        <dbReference type="EMBL" id="XBH20963.1"/>
    </source>
</evidence>
<dbReference type="PROSITE" id="PS50893">
    <property type="entry name" value="ABC_TRANSPORTER_2"/>
    <property type="match status" value="1"/>
</dbReference>
<dbReference type="SUPFAM" id="SSF52540">
    <property type="entry name" value="P-loop containing nucleoside triphosphate hydrolases"/>
    <property type="match status" value="1"/>
</dbReference>
<dbReference type="GO" id="GO:0016887">
    <property type="term" value="F:ATP hydrolysis activity"/>
    <property type="evidence" value="ECO:0007669"/>
    <property type="project" value="InterPro"/>
</dbReference>
<feature type="region of interest" description="Disordered" evidence="10">
    <location>
        <begin position="273"/>
        <end position="302"/>
    </location>
</feature>
<keyword evidence="3" id="KW-0410">Iron transport</keyword>
<dbReference type="PROSITE" id="PS00211">
    <property type="entry name" value="ABC_TRANSPORTER_1"/>
    <property type="match status" value="1"/>
</dbReference>
<dbReference type="GO" id="GO:0015408">
    <property type="term" value="F:ABC-type ferric iron transporter activity"/>
    <property type="evidence" value="ECO:0007669"/>
    <property type="project" value="InterPro"/>
</dbReference>
<feature type="domain" description="ABC transporter" evidence="11">
    <location>
        <begin position="12"/>
        <end position="246"/>
    </location>
</feature>
<dbReference type="InterPro" id="IPR017871">
    <property type="entry name" value="ABC_transporter-like_CS"/>
</dbReference>
<dbReference type="SMART" id="SM00382">
    <property type="entry name" value="AAA"/>
    <property type="match status" value="1"/>
</dbReference>
<sequence>MSVLESVAEQGLDVSGVTVEFMGTHGPFAAVDNVSLAVAPGEIVALLGPSGCGKSTLLRTIAGLEQPHAGSLSWEGKDLASVAVHKRGFGLMFQEGQLFAHQNVAGNVAYGLKIQGLSKTQRDQRVAELLVLVGLPGAQTRSIATMSGGERQRVALARALAPRPQLLLLDEPLSALDRELREHLAVELRSILQQTGTGAVFVTHDQDEAFTVADRVAVMRRGKLLQVDAPELLWRKPNSQEVAEFLGYEAFWEGPPARGYAPGHFTVTQVSEKQFGGSSSSSGGTRVPPTTGGAAQNASQASAVGTNLGGQSLEGEIQQVFFRAGKTRARVTVPAVGELTCNVAQDLLGRVAVGQQVTLTPSTHHLSLQPLG</sequence>
<evidence type="ECO:0000256" key="7">
    <source>
        <dbReference type="ARBA" id="ARBA00023065"/>
    </source>
</evidence>